<evidence type="ECO:0000313" key="7">
    <source>
        <dbReference type="EMBL" id="AMO22046.1"/>
    </source>
</evidence>
<dbReference type="AlphaFoldDB" id="A0A127JPV2"/>
<evidence type="ECO:0000256" key="5">
    <source>
        <dbReference type="ARBA" id="ARBA00023033"/>
    </source>
</evidence>
<gene>
    <name evidence="7" type="ORF">UC35_03100</name>
</gene>
<dbReference type="GO" id="GO:0071949">
    <property type="term" value="F:FAD binding"/>
    <property type="evidence" value="ECO:0007669"/>
    <property type="project" value="InterPro"/>
</dbReference>
<protein>
    <submittedName>
        <fullName evidence="7">FAD-dependent oxidoreductase</fullName>
    </submittedName>
</protein>
<evidence type="ECO:0000256" key="3">
    <source>
        <dbReference type="ARBA" id="ARBA00022827"/>
    </source>
</evidence>
<evidence type="ECO:0000256" key="2">
    <source>
        <dbReference type="ARBA" id="ARBA00022630"/>
    </source>
</evidence>
<evidence type="ECO:0000256" key="4">
    <source>
        <dbReference type="ARBA" id="ARBA00023002"/>
    </source>
</evidence>
<dbReference type="OrthoDB" id="9782160at2"/>
<accession>A0A127JPV2</accession>
<dbReference type="Gene3D" id="3.50.50.60">
    <property type="entry name" value="FAD/NAD(P)-binding domain"/>
    <property type="match status" value="1"/>
</dbReference>
<evidence type="ECO:0000256" key="1">
    <source>
        <dbReference type="ARBA" id="ARBA00001974"/>
    </source>
</evidence>
<dbReference type="SUPFAM" id="SSF54373">
    <property type="entry name" value="FAD-linked reductases, C-terminal domain"/>
    <property type="match status" value="1"/>
</dbReference>
<proteinExistence type="predicted"/>
<dbReference type="PANTHER" id="PTHR13789">
    <property type="entry name" value="MONOOXYGENASE"/>
    <property type="match status" value="1"/>
</dbReference>
<evidence type="ECO:0000313" key="8">
    <source>
        <dbReference type="Proteomes" id="UP000070433"/>
    </source>
</evidence>
<dbReference type="InterPro" id="IPR036188">
    <property type="entry name" value="FAD/NAD-bd_sf"/>
</dbReference>
<dbReference type="InterPro" id="IPR002938">
    <property type="entry name" value="FAD-bd"/>
</dbReference>
<dbReference type="InterPro" id="IPR050493">
    <property type="entry name" value="FAD-dep_Monooxygenase_BioMet"/>
</dbReference>
<keyword evidence="2" id="KW-0285">Flavoprotein</keyword>
<keyword evidence="8" id="KW-1185">Reference proteome</keyword>
<dbReference type="Pfam" id="PF01494">
    <property type="entry name" value="FAD_binding_3"/>
    <property type="match status" value="1"/>
</dbReference>
<dbReference type="EMBL" id="CP010951">
    <property type="protein sequence ID" value="AMO22046.1"/>
    <property type="molecule type" value="Genomic_DNA"/>
</dbReference>
<dbReference type="Proteomes" id="UP000070433">
    <property type="component" value="Chromosome"/>
</dbReference>
<feature type="domain" description="FAD-binding" evidence="6">
    <location>
        <begin position="3"/>
        <end position="349"/>
    </location>
</feature>
<dbReference type="RefSeq" id="WP_061496082.1">
    <property type="nucleotide sequence ID" value="NZ_CP010951.1"/>
</dbReference>
<comment type="cofactor">
    <cofactor evidence="1">
        <name>FAD</name>
        <dbReference type="ChEBI" id="CHEBI:57692"/>
    </cofactor>
</comment>
<name>A0A127JPV2_9BURK</name>
<keyword evidence="4" id="KW-0560">Oxidoreductase</keyword>
<organism evidence="7 8">
    <name type="scientific">Ramlibacter tataouinensis</name>
    <dbReference type="NCBI Taxonomy" id="94132"/>
    <lineage>
        <taxon>Bacteria</taxon>
        <taxon>Pseudomonadati</taxon>
        <taxon>Pseudomonadota</taxon>
        <taxon>Betaproteobacteria</taxon>
        <taxon>Burkholderiales</taxon>
        <taxon>Comamonadaceae</taxon>
        <taxon>Ramlibacter</taxon>
    </lineage>
</organism>
<keyword evidence="3" id="KW-0274">FAD</keyword>
<dbReference type="PRINTS" id="PR00420">
    <property type="entry name" value="RNGMNOXGNASE"/>
</dbReference>
<evidence type="ECO:0000259" key="6">
    <source>
        <dbReference type="Pfam" id="PF01494"/>
    </source>
</evidence>
<dbReference type="GO" id="GO:0004497">
    <property type="term" value="F:monooxygenase activity"/>
    <property type="evidence" value="ECO:0007669"/>
    <property type="project" value="UniProtKB-KW"/>
</dbReference>
<sequence>MAAEILIAGGGIGGLAAALACARAQCRVRVLEQAAAFSEVGAGIQLGPNATRLLWRWGLERDTLRVAAAPAQLRVRSAASGEEVASMALGDEFLRRYGSPYLTIHRADLQDLLLRAAQQAEVGLELNARVSRAEDRGESIAALAGGRELSADALVAADGVWSRLRAQVAGDAAARATGHLAYRALAPLASLPQQLRTADVTVWLGPRMHVVCYPVRGGEFLNVVAIVESSLRGALPQDWDQRGTAADLRQAMGPVDAVLQALIEALPGWRLWALHDRDPVASAREMARGRIALLGDAAHPMLPYLAQGAGMAIEDAAELGGQLQGGDARAIPAALQRYADSRWKRCARVQAHARRNAFIFHAGGLVQWGRDLSLRLLGERLLDQPWLYGR</sequence>
<dbReference type="PANTHER" id="PTHR13789:SF318">
    <property type="entry name" value="GERANYLGERANYL DIPHOSPHATE REDUCTASE"/>
    <property type="match status" value="1"/>
</dbReference>
<dbReference type="PATRIC" id="fig|94132.3.peg.625"/>
<dbReference type="SUPFAM" id="SSF51905">
    <property type="entry name" value="FAD/NAD(P)-binding domain"/>
    <property type="match status" value="1"/>
</dbReference>
<keyword evidence="5" id="KW-0503">Monooxygenase</keyword>
<reference evidence="7 8" key="1">
    <citation type="journal article" date="2014" name="Int. J. Syst. Evol. Microbiol.">
        <title>Ramlibacter solisilvae sp. nov., isolated from forest soil, and emended description of the genus Ramlibacter.</title>
        <authorList>
            <person name="Lee H.J."/>
            <person name="Lee S.H."/>
            <person name="Lee S.S."/>
            <person name="Lee J.S."/>
            <person name="Kim Y."/>
            <person name="Kim S.C."/>
            <person name="Jeon C.O."/>
        </authorList>
    </citation>
    <scope>NUCLEOTIDE SEQUENCE [LARGE SCALE GENOMIC DNA]</scope>
    <source>
        <strain evidence="7 8">5-10</strain>
    </source>
</reference>